<evidence type="ECO:0000313" key="3">
    <source>
        <dbReference type="EMBL" id="KXP10757.1"/>
    </source>
</evidence>
<dbReference type="EMBL" id="LSRE01000048">
    <property type="protein sequence ID" value="KXO90587.1"/>
    <property type="molecule type" value="Genomic_DNA"/>
</dbReference>
<keyword evidence="5" id="KW-1185">Reference proteome</keyword>
<feature type="compositionally biased region" description="Low complexity" evidence="1">
    <location>
        <begin position="132"/>
        <end position="143"/>
    </location>
</feature>
<comment type="caution">
    <text evidence="3">The sequence shown here is derived from an EMBL/GenBank/DDBJ whole genome shotgun (WGS) entry which is preliminary data.</text>
</comment>
<evidence type="ECO:0000313" key="4">
    <source>
        <dbReference type="Proteomes" id="UP000070258"/>
    </source>
</evidence>
<evidence type="ECO:0000313" key="2">
    <source>
        <dbReference type="EMBL" id="KXO90587.1"/>
    </source>
</evidence>
<organism evidence="3 4">
    <name type="scientific">Tsukamurella pseudospumae</name>
    <dbReference type="NCBI Taxonomy" id="239498"/>
    <lineage>
        <taxon>Bacteria</taxon>
        <taxon>Bacillati</taxon>
        <taxon>Actinomycetota</taxon>
        <taxon>Actinomycetes</taxon>
        <taxon>Mycobacteriales</taxon>
        <taxon>Tsukamurellaceae</taxon>
        <taxon>Tsukamurella</taxon>
    </lineage>
</organism>
<accession>A0A138AK96</accession>
<sequence length="588" mass="63206">MSGDRTASLTALIGIVGREITATGVPWDAFAVVAWFDPPARTARLATWWYSEHDALPRLVGSTAPAGRAFEELRDAVEVPEHLVRVAVVTHVRASGATDLRLHTAAENLDYYLGVGATAESIGGGLRPLAPPQAASPQAAAPSDPKPVPSTAGPDMSRVGVPDHVRRAAEQEALSGPTIPLTVWRPDMRDPTGGMPDDLCARLSADDARQLADYLDGGALVAAARGFLPDPWSGSDRGVVPIHKRTDGHFTWDDAITYYVRTYRLNPGSAILAQARARGFVAPDVPKERVSRIIDQLFSGAPGGGKVREWGVRLDGSQVLPGDVYCVYRGRVYRFGPDASAAGDYSSVRITALPGSVIPDGFVEVDEYDAVKQTSAYGIVPMAEITGIHLVATACRYKGAKATVSRIDGNRWELQMDGPDGDGPAPSDADWKIFPRVDASRAPRYFARVDPDEVARVTVVVLACRMVNGRLVTEREALGTSAGDVAYGIPSAADSPFLPPRTAVETFSQRIAAIDPNFTKFDINLHRLKHAWRIAVSDPTFAGYYVDDDGEVYQMDPAVPPEQVDVPLTAEYLGRHPAIDPPGGYWPV</sequence>
<protein>
    <submittedName>
        <fullName evidence="3">Uncharacterized protein</fullName>
    </submittedName>
</protein>
<dbReference type="STRING" id="239498.AXK60_05555"/>
<proteinExistence type="predicted"/>
<feature type="region of interest" description="Disordered" evidence="1">
    <location>
        <begin position="124"/>
        <end position="158"/>
    </location>
</feature>
<evidence type="ECO:0000313" key="5">
    <source>
        <dbReference type="Proteomes" id="UP000070409"/>
    </source>
</evidence>
<evidence type="ECO:0000256" key="1">
    <source>
        <dbReference type="SAM" id="MobiDB-lite"/>
    </source>
</evidence>
<dbReference type="Proteomes" id="UP000070258">
    <property type="component" value="Unassembled WGS sequence"/>
</dbReference>
<dbReference type="AlphaFoldDB" id="A0A138AK96"/>
<dbReference type="EMBL" id="LSRF01000023">
    <property type="protein sequence ID" value="KXP10757.1"/>
    <property type="molecule type" value="Genomic_DNA"/>
</dbReference>
<reference evidence="4" key="3">
    <citation type="submission" date="2016-02" db="EMBL/GenBank/DDBJ databases">
        <authorList>
            <person name="Wen L."/>
            <person name="He K."/>
            <person name="Yang H."/>
        </authorList>
    </citation>
    <scope>NUCLEOTIDE SEQUENCE [LARGE SCALE GENOMIC DNA]</scope>
    <source>
        <strain evidence="4">JCM 15929</strain>
    </source>
</reference>
<dbReference type="RefSeq" id="WP_068570984.1">
    <property type="nucleotide sequence ID" value="NZ_LSRE01000048.1"/>
</dbReference>
<reference evidence="3" key="2">
    <citation type="submission" date="2016-02" db="EMBL/GenBank/DDBJ databases">
        <authorList>
            <person name="Teng J.L."/>
            <person name="Yang Y."/>
            <person name="Huang Y."/>
            <person name="Guo F."/>
            <person name="Wei W."/>
            <person name="Chen J.H."/>
            <person name="Wong S.Y."/>
            <person name="Lau S.K."/>
            <person name="Woo P.C."/>
        </authorList>
    </citation>
    <scope>NUCLEOTIDE SEQUENCE</scope>
    <source>
        <strain evidence="3">JCM 15929</strain>
    </source>
</reference>
<dbReference type="OrthoDB" id="275232at2"/>
<gene>
    <name evidence="3" type="ORF">AXK60_05555</name>
    <name evidence="2" type="ORF">AXK61_08255</name>
</gene>
<reference evidence="2 5" key="1">
    <citation type="submission" date="2016-02" db="EMBL/GenBank/DDBJ databases">
        <authorList>
            <person name="Teng J.L."/>
            <person name="Tang Y."/>
            <person name="Huang Y."/>
            <person name="Guo F."/>
            <person name="Wei W."/>
            <person name="Chen J.H."/>
            <person name="Wong S.Y."/>
            <person name="Lau S.K."/>
            <person name="Woo P.C."/>
        </authorList>
    </citation>
    <scope>NUCLEOTIDE SEQUENCE [LARGE SCALE GENOMIC DNA]</scope>
    <source>
        <strain evidence="2 5">JCM 13375</strain>
    </source>
</reference>
<dbReference type="Proteomes" id="UP000070409">
    <property type="component" value="Unassembled WGS sequence"/>
</dbReference>
<name>A0A138AK96_9ACTN</name>